<gene>
    <name evidence="1" type="ORF">B0H17DRAFT_1076266</name>
</gene>
<proteinExistence type="predicted"/>
<evidence type="ECO:0000313" key="2">
    <source>
        <dbReference type="Proteomes" id="UP001221757"/>
    </source>
</evidence>
<accession>A0AAD7GEH3</accession>
<sequence length="662" mass="74216">MASRIPDEILNEILSPALKVPEEAFSAPSTGFQSPFYRDESSSAFLLVSKSWLRVATPLLYNVVIIRSKAQAQALAIVFRANPDLGRFVRKLRVEGGYASSMHKILQTSKNITDLFITLDMPRSDNTCGLCRGLPLIDPARVIIHCSPTYYTRRGGGKLVDVLTECIQKWKNLSVAQVSHHDEDDSGPLDDISRALKNAKSLDTLVISDEPHYELFQEWEIPEYISIIATNPSLRHIRLRAQPRGDVTRSDFYKELQRNVRLEALFNLPAPITASATKPFIYPAKLAADRALEDLIWSRVLYYVLCERDQSDYLLYDSDSADDDCGPLASLLVSKKIARLGIPHLYESPRLETAREMKRLTARLKHQPSLGSLVRHLSIKKYYGDQDLKSLVSHTPSLVSLRTDLSITWKVFNDLCKTTGSSLRDVQVSIAKPTAPVSPGIFSLLPQIHRLAWDCKTVFSTGPTSISVGTFDALADLSVEAFDPSFLTVLSRMELPSLRSVTFGDKSTGGDVFLKKHGKKLVQLTVSVLQIMDSGTPIFRHCPSLASLGISCDAKNIPSADTLKLSESHACLAKIVFKSPSYYDLTPTEESELMLMFSDVDRTRFPALREIQHPSCIWPTTERETAKSWWASWAESLLDQDIRLVDEKGVGWRRRLQFTKKN</sequence>
<comment type="caution">
    <text evidence="1">The sequence shown here is derived from an EMBL/GenBank/DDBJ whole genome shotgun (WGS) entry which is preliminary data.</text>
</comment>
<dbReference type="AlphaFoldDB" id="A0AAD7GEH3"/>
<dbReference type="InterPro" id="IPR032675">
    <property type="entry name" value="LRR_dom_sf"/>
</dbReference>
<organism evidence="1 2">
    <name type="scientific">Mycena rosella</name>
    <name type="common">Pink bonnet</name>
    <name type="synonym">Agaricus rosellus</name>
    <dbReference type="NCBI Taxonomy" id="1033263"/>
    <lineage>
        <taxon>Eukaryota</taxon>
        <taxon>Fungi</taxon>
        <taxon>Dikarya</taxon>
        <taxon>Basidiomycota</taxon>
        <taxon>Agaricomycotina</taxon>
        <taxon>Agaricomycetes</taxon>
        <taxon>Agaricomycetidae</taxon>
        <taxon>Agaricales</taxon>
        <taxon>Marasmiineae</taxon>
        <taxon>Mycenaceae</taxon>
        <taxon>Mycena</taxon>
    </lineage>
</organism>
<reference evidence="1" key="1">
    <citation type="submission" date="2023-03" db="EMBL/GenBank/DDBJ databases">
        <title>Massive genome expansion in bonnet fungi (Mycena s.s.) driven by repeated elements and novel gene families across ecological guilds.</title>
        <authorList>
            <consortium name="Lawrence Berkeley National Laboratory"/>
            <person name="Harder C.B."/>
            <person name="Miyauchi S."/>
            <person name="Viragh M."/>
            <person name="Kuo A."/>
            <person name="Thoen E."/>
            <person name="Andreopoulos B."/>
            <person name="Lu D."/>
            <person name="Skrede I."/>
            <person name="Drula E."/>
            <person name="Henrissat B."/>
            <person name="Morin E."/>
            <person name="Kohler A."/>
            <person name="Barry K."/>
            <person name="LaButti K."/>
            <person name="Morin E."/>
            <person name="Salamov A."/>
            <person name="Lipzen A."/>
            <person name="Mereny Z."/>
            <person name="Hegedus B."/>
            <person name="Baldrian P."/>
            <person name="Stursova M."/>
            <person name="Weitz H."/>
            <person name="Taylor A."/>
            <person name="Grigoriev I.V."/>
            <person name="Nagy L.G."/>
            <person name="Martin F."/>
            <person name="Kauserud H."/>
        </authorList>
    </citation>
    <scope>NUCLEOTIDE SEQUENCE</scope>
    <source>
        <strain evidence="1">CBHHK067</strain>
    </source>
</reference>
<dbReference type="EMBL" id="JARKIE010000117">
    <property type="protein sequence ID" value="KAJ7681522.1"/>
    <property type="molecule type" value="Genomic_DNA"/>
</dbReference>
<evidence type="ECO:0000313" key="1">
    <source>
        <dbReference type="EMBL" id="KAJ7681522.1"/>
    </source>
</evidence>
<dbReference type="Proteomes" id="UP001221757">
    <property type="component" value="Unassembled WGS sequence"/>
</dbReference>
<name>A0AAD7GEH3_MYCRO</name>
<keyword evidence="2" id="KW-1185">Reference proteome</keyword>
<protein>
    <submittedName>
        <fullName evidence="1">Uncharacterized protein</fullName>
    </submittedName>
</protein>
<feature type="non-terminal residue" evidence="1">
    <location>
        <position position="1"/>
    </location>
</feature>
<dbReference type="Gene3D" id="3.80.10.10">
    <property type="entry name" value="Ribonuclease Inhibitor"/>
    <property type="match status" value="1"/>
</dbReference>